<feature type="compositionally biased region" description="Low complexity" evidence="1">
    <location>
        <begin position="155"/>
        <end position="176"/>
    </location>
</feature>
<feature type="compositionally biased region" description="Pro residues" evidence="1">
    <location>
        <begin position="352"/>
        <end position="365"/>
    </location>
</feature>
<organism evidence="2 3">
    <name type="scientific">Pseudogymnoascus destructans (strain ATCC MYA-4855 / 20631-21)</name>
    <name type="common">Bat white-nose syndrome fungus</name>
    <name type="synonym">Geomyces destructans</name>
    <dbReference type="NCBI Taxonomy" id="658429"/>
    <lineage>
        <taxon>Eukaryota</taxon>
        <taxon>Fungi</taxon>
        <taxon>Dikarya</taxon>
        <taxon>Ascomycota</taxon>
        <taxon>Pezizomycotina</taxon>
        <taxon>Leotiomycetes</taxon>
        <taxon>Thelebolales</taxon>
        <taxon>Thelebolaceae</taxon>
        <taxon>Pseudogymnoascus</taxon>
    </lineage>
</organism>
<protein>
    <submittedName>
        <fullName evidence="2">Uncharacterized protein</fullName>
    </submittedName>
</protein>
<name>L8FYI8_PSED2</name>
<dbReference type="Proteomes" id="UP000011064">
    <property type="component" value="Unassembled WGS sequence"/>
</dbReference>
<accession>L8FYI8</accession>
<dbReference type="VEuPathDB" id="FungiDB:GMDG_07468"/>
<feature type="compositionally biased region" description="Low complexity" evidence="1">
    <location>
        <begin position="324"/>
        <end position="335"/>
    </location>
</feature>
<keyword evidence="3" id="KW-1185">Reference proteome</keyword>
<dbReference type="EMBL" id="GL573395">
    <property type="protein sequence ID" value="ELR05548.1"/>
    <property type="molecule type" value="Genomic_DNA"/>
</dbReference>
<evidence type="ECO:0000256" key="1">
    <source>
        <dbReference type="SAM" id="MobiDB-lite"/>
    </source>
</evidence>
<evidence type="ECO:0000313" key="2">
    <source>
        <dbReference type="EMBL" id="ELR05548.1"/>
    </source>
</evidence>
<proteinExistence type="predicted"/>
<dbReference type="OrthoDB" id="3439912at2759"/>
<sequence>MPPFANVPVLTGPWQEPLEQERAQVIRKDKPREAEHIAVFIYNRREAGLILSLNQSWFSSTDIPTQRFVDEPDYRRPLFTNGPIDDLRDLAPKLHTLKSDADICPCIDDWAENSMFESGPSNKPTIPADASDIGNFLRELREFKESGSKSAENQNNIISGHSSSAAHPSATSNNSNGFARSSNHMGTMPEDLRPFATLANPVIKRPVQNGANIRGPTVYGYPPGRLAVMPDNKRRRVSTAKVLSSPTVYPKSRIAVTPTKAHMQVHPGAPELSPPDEPQTHTHKTGKSNPVSRKWATEAKAAPSVPTCEPSSRPSNADAEGVCSTDSDTTPTISSKSRENSGSSDSTVPDTPKGPPPAPKDPPAPTSGGPGTRSKSAAVDGAANGKNPTSAVSAKRSAYHARYMSWLKSCPDANSNNRKEYRTRGRYLGFLIASSNAPGVEASSDGLDVRNGVLCQNGIPLPVMNGVNGFSVDNAPVAPYHLPPPCDSTTHNGSMYGSTIHNSSAMQNSSIQTYGPPMQNSPLPQNSAAMQNGTMSMPQNIPPTYGYQMHGGLVPPFVAPMQSDPVPATGPPMQSFSVPVTGGPMQSFSVSPFIAPTQNGPAPSNSVPMHNGAMPPNRASMQNLPVSKNIPLLRNDLMPPYAGPMQNGAEPPNGCPIQNGPMPQYALPIQNGSAPQYGHPIRNGSVPSYGTSMHNASMPPYGHPMQNGPMPFNSAAIHNGHMPAYRAPIENGIMPIYDPPMQNPLKPTNGGNFVNVANAYISIAGNGSLEMVFQDMVTMDKISTDMLSTDMLSTDMLSTDMLSTDMLSTDMLSTDKLSTDKLSTDKLSMYKLPMEQRPQRCKPPVDRASVDMFPMAPMDALRMDRGSMYLFSVCKPLMEMITTADLLLALRDKPRGLGQSTRVNGIFPAVIGND</sequence>
<dbReference type="STRING" id="658429.L8FYI8"/>
<gene>
    <name evidence="2" type="ORF">GMDG_07468</name>
</gene>
<dbReference type="InParanoid" id="L8FYI8"/>
<reference evidence="3" key="1">
    <citation type="submission" date="2010-09" db="EMBL/GenBank/DDBJ databases">
        <title>The genome sequence of Geomyces destructans 20631-21.</title>
        <authorList>
            <consortium name="The Broad Institute Genome Sequencing Platform"/>
            <person name="Cuomo C.A."/>
            <person name="Blehert D.S."/>
            <person name="Lorch J.M."/>
            <person name="Young S.K."/>
            <person name="Zeng Q."/>
            <person name="Gargeya S."/>
            <person name="Fitzgerald M."/>
            <person name="Haas B."/>
            <person name="Abouelleil A."/>
            <person name="Alvarado L."/>
            <person name="Arachchi H.M."/>
            <person name="Berlin A."/>
            <person name="Brown A."/>
            <person name="Chapman S.B."/>
            <person name="Chen Z."/>
            <person name="Dunbar C."/>
            <person name="Freedman E."/>
            <person name="Gearin G."/>
            <person name="Gellesch M."/>
            <person name="Goldberg J."/>
            <person name="Griggs A."/>
            <person name="Gujja S."/>
            <person name="Heiman D."/>
            <person name="Howarth C."/>
            <person name="Larson L."/>
            <person name="Lui A."/>
            <person name="MacDonald P.J.P."/>
            <person name="Montmayeur A."/>
            <person name="Murphy C."/>
            <person name="Neiman D."/>
            <person name="Pearson M."/>
            <person name="Priest M."/>
            <person name="Roberts A."/>
            <person name="Saif S."/>
            <person name="Shea T."/>
            <person name="Shenoy N."/>
            <person name="Sisk P."/>
            <person name="Stolte C."/>
            <person name="Sykes S."/>
            <person name="Wortman J."/>
            <person name="Nusbaum C."/>
            <person name="Birren B."/>
        </authorList>
    </citation>
    <scope>NUCLEOTIDE SEQUENCE [LARGE SCALE GENOMIC DNA]</scope>
    <source>
        <strain evidence="3">ATCC MYA-4855 / 20631-21</strain>
    </source>
</reference>
<feature type="region of interest" description="Disordered" evidence="1">
    <location>
        <begin position="255"/>
        <end position="393"/>
    </location>
</feature>
<feature type="region of interest" description="Disordered" evidence="1">
    <location>
        <begin position="144"/>
        <end position="178"/>
    </location>
</feature>
<dbReference type="AlphaFoldDB" id="L8FYI8"/>
<dbReference type="HOGENOM" id="CLU_318346_0_0_1"/>
<evidence type="ECO:0000313" key="3">
    <source>
        <dbReference type="Proteomes" id="UP000011064"/>
    </source>
</evidence>